<keyword evidence="5 10" id="KW-0443">Lipid metabolism</keyword>
<evidence type="ECO:0000256" key="10">
    <source>
        <dbReference type="HAMAP-Rule" id="MF_00019"/>
    </source>
</evidence>
<keyword evidence="7 10" id="KW-1208">Phospholipid metabolism</keyword>
<organism evidence="11 12">
    <name type="scientific">Mesoplasma florum</name>
    <name type="common">Acholeplasma florum</name>
    <dbReference type="NCBI Taxonomy" id="2151"/>
    <lineage>
        <taxon>Bacteria</taxon>
        <taxon>Bacillati</taxon>
        <taxon>Mycoplasmatota</taxon>
        <taxon>Mollicutes</taxon>
        <taxon>Entomoplasmatales</taxon>
        <taxon>Entomoplasmataceae</taxon>
        <taxon>Mesoplasma</taxon>
    </lineage>
</organism>
<evidence type="ECO:0000313" key="12">
    <source>
        <dbReference type="Proteomes" id="UP000237990"/>
    </source>
</evidence>
<dbReference type="RefSeq" id="WP_023025570.1">
    <property type="nucleotide sequence ID" value="NZ_CP022432.1"/>
</dbReference>
<evidence type="ECO:0000256" key="6">
    <source>
        <dbReference type="ARBA" id="ARBA00023209"/>
    </source>
</evidence>
<evidence type="ECO:0000256" key="4">
    <source>
        <dbReference type="ARBA" id="ARBA00022679"/>
    </source>
</evidence>
<evidence type="ECO:0000256" key="3">
    <source>
        <dbReference type="ARBA" id="ARBA00022516"/>
    </source>
</evidence>
<dbReference type="EC" id="2.3.1.274" evidence="8 10"/>
<keyword evidence="3 10" id="KW-0444">Lipid biosynthesis</keyword>
<comment type="function">
    <text evidence="10">Catalyzes the reversible formation of acyl-phosphate (acyl-PO(4)) from acyl-[acyl-carrier-protein] (acyl-ACP). This enzyme utilizes acyl-ACP as fatty acyl donor, but not acyl-CoA.</text>
</comment>
<dbReference type="SUPFAM" id="SSF53659">
    <property type="entry name" value="Isocitrate/Isopropylmalate dehydrogenase-like"/>
    <property type="match status" value="1"/>
</dbReference>
<keyword evidence="11" id="KW-0012">Acyltransferase</keyword>
<gene>
    <name evidence="10" type="primary">plsX</name>
    <name evidence="11" type="ORF">MflW12_2360</name>
</gene>
<reference evidence="11 12" key="1">
    <citation type="submission" date="2017-07" db="EMBL/GenBank/DDBJ databases">
        <title>Comparative genomic analysis of Mesoplasma florum.</title>
        <authorList>
            <person name="Baby V."/>
            <person name="Lachance J.-C."/>
            <person name="Gagnon J."/>
            <person name="Lucier J.-F."/>
            <person name="Matteau D."/>
            <person name="Knight T.F."/>
            <person name="Rodrigue S."/>
        </authorList>
    </citation>
    <scope>NUCLEOTIDE SEQUENCE [LARGE SCALE GENOMIC DNA]</scope>
    <source>
        <strain evidence="11 12">W12</strain>
    </source>
</reference>
<keyword evidence="2 10" id="KW-0963">Cytoplasm</keyword>
<dbReference type="GO" id="GO:0006633">
    <property type="term" value="P:fatty acid biosynthetic process"/>
    <property type="evidence" value="ECO:0007669"/>
    <property type="project" value="UniProtKB-UniRule"/>
</dbReference>
<dbReference type="EMBL" id="CP022432">
    <property type="protein sequence ID" value="AVN65641.1"/>
    <property type="molecule type" value="Genomic_DNA"/>
</dbReference>
<evidence type="ECO:0000256" key="7">
    <source>
        <dbReference type="ARBA" id="ARBA00023264"/>
    </source>
</evidence>
<dbReference type="InterPro" id="IPR003664">
    <property type="entry name" value="FA_synthesis"/>
</dbReference>
<dbReference type="Pfam" id="PF02504">
    <property type="entry name" value="FA_synthesis"/>
    <property type="match status" value="1"/>
</dbReference>
<comment type="subunit">
    <text evidence="9 10">Homodimer. Probably interacts with PlsY.</text>
</comment>
<dbReference type="PIRSF" id="PIRSF002465">
    <property type="entry name" value="Phsphlp_syn_PlsX"/>
    <property type="match status" value="1"/>
</dbReference>
<dbReference type="PANTHER" id="PTHR30100">
    <property type="entry name" value="FATTY ACID/PHOSPHOLIPID SYNTHESIS PROTEIN PLSX"/>
    <property type="match status" value="1"/>
</dbReference>
<dbReference type="Gene3D" id="3.40.718.10">
    <property type="entry name" value="Isopropylmalate Dehydrogenase"/>
    <property type="match status" value="1"/>
</dbReference>
<name>A0AAD2JDV2_MESFO</name>
<dbReference type="AlphaFoldDB" id="A0AAD2JDV2"/>
<dbReference type="GO" id="GO:0005737">
    <property type="term" value="C:cytoplasm"/>
    <property type="evidence" value="ECO:0007669"/>
    <property type="project" value="UniProtKB-SubCell"/>
</dbReference>
<comment type="catalytic activity">
    <reaction evidence="1 10">
        <text>a fatty acyl-[ACP] + phosphate = an acyl phosphate + holo-[ACP]</text>
        <dbReference type="Rhea" id="RHEA:42292"/>
        <dbReference type="Rhea" id="RHEA-COMP:9685"/>
        <dbReference type="Rhea" id="RHEA-COMP:14125"/>
        <dbReference type="ChEBI" id="CHEBI:43474"/>
        <dbReference type="ChEBI" id="CHEBI:59918"/>
        <dbReference type="ChEBI" id="CHEBI:64479"/>
        <dbReference type="ChEBI" id="CHEBI:138651"/>
        <dbReference type="EC" id="2.3.1.274"/>
    </reaction>
</comment>
<dbReference type="GO" id="GO:0043811">
    <property type="term" value="F:phosphate:acyl-[acyl carrier protein] acyltransferase activity"/>
    <property type="evidence" value="ECO:0007669"/>
    <property type="project" value="UniProtKB-UniRule"/>
</dbReference>
<evidence type="ECO:0000256" key="5">
    <source>
        <dbReference type="ARBA" id="ARBA00023098"/>
    </source>
</evidence>
<dbReference type="NCBIfam" id="TIGR00182">
    <property type="entry name" value="plsX"/>
    <property type="match status" value="1"/>
</dbReference>
<proteinExistence type="inferred from homology"/>
<accession>A0AAD2JDV2</accession>
<comment type="subcellular location">
    <subcellularLocation>
        <location evidence="10">Cytoplasm</location>
    </subcellularLocation>
    <text evidence="10">Associated with the membrane possibly through PlsY.</text>
</comment>
<evidence type="ECO:0000256" key="2">
    <source>
        <dbReference type="ARBA" id="ARBA00022490"/>
    </source>
</evidence>
<evidence type="ECO:0000313" key="11">
    <source>
        <dbReference type="EMBL" id="AVN65641.1"/>
    </source>
</evidence>
<dbReference type="GO" id="GO:0008654">
    <property type="term" value="P:phospholipid biosynthetic process"/>
    <property type="evidence" value="ECO:0007669"/>
    <property type="project" value="UniProtKB-KW"/>
</dbReference>
<dbReference type="PANTHER" id="PTHR30100:SF1">
    <property type="entry name" value="PHOSPHATE ACYLTRANSFERASE"/>
    <property type="match status" value="1"/>
</dbReference>
<keyword evidence="6 10" id="KW-0594">Phospholipid biosynthesis</keyword>
<comment type="pathway">
    <text evidence="10">Lipid metabolism; phospholipid metabolism.</text>
</comment>
<dbReference type="Proteomes" id="UP000237990">
    <property type="component" value="Chromosome"/>
</dbReference>
<evidence type="ECO:0000256" key="9">
    <source>
        <dbReference type="ARBA" id="ARBA00046608"/>
    </source>
</evidence>
<evidence type="ECO:0000256" key="8">
    <source>
        <dbReference type="ARBA" id="ARBA00024069"/>
    </source>
</evidence>
<sequence>MYKIAFDVMGSDNGSAVAIEAASRFIKSRKDLYLVFVGDEDQIKTSLEKFPIDESRFEILATKEFIDMNGSIMDIRRKKDSSMVRALEILKDKKVDAMITGGNSAAFIAGSHFILGELNGISRPGFMPTLPTAVSNKLTLLLDVGANLEADIEDIIGYAKMANIYAKNVLKIENPLIAQLNIGEEKSKGTLLQKEIYKELESDENINFFGNLESRDILAGKVDIIVTDGYTGNMCLKAFEGASKILMTEIKSQLYKTIFTKLKALTLKKSFDNVSKKFDYKNHSGAILLGVEGIAFKAHGSSDVKSFEATLRMTCDAVENDVLNKIKKELN</sequence>
<dbReference type="InterPro" id="IPR012281">
    <property type="entry name" value="Phospholipid_synth_PlsX-like"/>
</dbReference>
<keyword evidence="4 10" id="KW-0808">Transferase</keyword>
<comment type="similarity">
    <text evidence="10">Belongs to the PlsX family.</text>
</comment>
<dbReference type="HAMAP" id="MF_00019">
    <property type="entry name" value="PlsX"/>
    <property type="match status" value="1"/>
</dbReference>
<protein>
    <recommendedName>
        <fullName evidence="8 10">Phosphate acyltransferase</fullName>
        <ecNumber evidence="8 10">2.3.1.274</ecNumber>
    </recommendedName>
    <alternativeName>
        <fullName evidence="10">Acyl-ACP phosphotransacylase</fullName>
    </alternativeName>
    <alternativeName>
        <fullName evidence="10">Acyl-[acyl-carrier-protein]--phosphate acyltransferase</fullName>
    </alternativeName>
    <alternativeName>
        <fullName evidence="10">Phosphate-acyl-ACP acyltransferase</fullName>
    </alternativeName>
</protein>
<evidence type="ECO:0000256" key="1">
    <source>
        <dbReference type="ARBA" id="ARBA00001232"/>
    </source>
</evidence>